<dbReference type="Pfam" id="PF00626">
    <property type="entry name" value="Gelsolin"/>
    <property type="match status" value="2"/>
</dbReference>
<dbReference type="Proteomes" id="UP000772434">
    <property type="component" value="Unassembled WGS sequence"/>
</dbReference>
<dbReference type="FunFam" id="3.40.20.10:FF:000002">
    <property type="entry name" value="Gelsolin"/>
    <property type="match status" value="1"/>
</dbReference>
<dbReference type="Gene3D" id="3.40.20.10">
    <property type="entry name" value="Severin"/>
    <property type="match status" value="3"/>
</dbReference>
<feature type="domain" description="Gelsolin-like" evidence="2">
    <location>
        <begin position="60"/>
        <end position="143"/>
    </location>
</feature>
<dbReference type="GO" id="GO:0005737">
    <property type="term" value="C:cytoplasm"/>
    <property type="evidence" value="ECO:0007669"/>
    <property type="project" value="TreeGrafter"/>
</dbReference>
<dbReference type="GO" id="GO:0015629">
    <property type="term" value="C:actin cytoskeleton"/>
    <property type="evidence" value="ECO:0007669"/>
    <property type="project" value="TreeGrafter"/>
</dbReference>
<dbReference type="PANTHER" id="PTHR11977:SF130">
    <property type="entry name" value="SEVERIN"/>
    <property type="match status" value="1"/>
</dbReference>
<sequence length="425" mass="47038">MEPQPHLTKLTKYNIEDSNIALLGSDLEKRVREHGGDKEPAWANAGTQPGLQIWRIEKFHVVPWPKAEQGKFYDGDSYIVLFTYKKTPKADSFSYDLHFWLGEDTSQDEAGTAAYKTVELDDHLHGTPVQYREIQSYESPQFLSHFPHGFVCLKGGVSTGFHHVSEIPPVDMHKLYRISIVPNPHTHSSHAQLLAIRQVPFAASSLIEGDVFVLDKGTKVWQLNTKESAGKEKFRAAEFVRSIVEERKGGSEVTVFGGLSFTKSDAFFSADTCSHGTGTFLFEFGKDTAIQRDSEQQVAPPTPADETTLPPNLKLFRLSDSSGTPTFTAVEPPISLSSLSSTDAFLLDYTSSDSKGMGMYIWLGSQSSLTERRLAVEYAQRYLHDKAKGGDDSGKSKDRKAVAIPIVKMQEGHENDAFLALLGGS</sequence>
<dbReference type="InterPro" id="IPR029006">
    <property type="entry name" value="ADF-H/Gelsolin-like_dom_sf"/>
</dbReference>
<dbReference type="CDD" id="cd11290">
    <property type="entry name" value="gelsolin_S1_like"/>
    <property type="match status" value="1"/>
</dbReference>
<dbReference type="GO" id="GO:0051015">
    <property type="term" value="F:actin filament binding"/>
    <property type="evidence" value="ECO:0007669"/>
    <property type="project" value="InterPro"/>
</dbReference>
<organism evidence="3 4">
    <name type="scientific">Rhodocollybia butyracea</name>
    <dbReference type="NCBI Taxonomy" id="206335"/>
    <lineage>
        <taxon>Eukaryota</taxon>
        <taxon>Fungi</taxon>
        <taxon>Dikarya</taxon>
        <taxon>Basidiomycota</taxon>
        <taxon>Agaricomycotina</taxon>
        <taxon>Agaricomycetes</taxon>
        <taxon>Agaricomycetidae</taxon>
        <taxon>Agaricales</taxon>
        <taxon>Marasmiineae</taxon>
        <taxon>Omphalotaceae</taxon>
        <taxon>Rhodocollybia</taxon>
    </lineage>
</organism>
<evidence type="ECO:0000256" key="1">
    <source>
        <dbReference type="ARBA" id="ARBA00022737"/>
    </source>
</evidence>
<dbReference type="InterPro" id="IPR007122">
    <property type="entry name" value="Villin/Gelsolin"/>
</dbReference>
<evidence type="ECO:0000313" key="4">
    <source>
        <dbReference type="Proteomes" id="UP000772434"/>
    </source>
</evidence>
<proteinExistence type="predicted"/>
<dbReference type="OrthoDB" id="6375767at2759"/>
<dbReference type="InterPro" id="IPR007123">
    <property type="entry name" value="Gelsolin-like_dom"/>
</dbReference>
<name>A0A9P5PG30_9AGAR</name>
<dbReference type="SMART" id="SM00262">
    <property type="entry name" value="GEL"/>
    <property type="match status" value="3"/>
</dbReference>
<comment type="caution">
    <text evidence="3">The sequence shown here is derived from an EMBL/GenBank/DDBJ whole genome shotgun (WGS) entry which is preliminary data.</text>
</comment>
<keyword evidence="1" id="KW-0677">Repeat</keyword>
<reference evidence="3" key="1">
    <citation type="submission" date="2020-11" db="EMBL/GenBank/DDBJ databases">
        <authorList>
            <consortium name="DOE Joint Genome Institute"/>
            <person name="Ahrendt S."/>
            <person name="Riley R."/>
            <person name="Andreopoulos W."/>
            <person name="Labutti K."/>
            <person name="Pangilinan J."/>
            <person name="Ruiz-Duenas F.J."/>
            <person name="Barrasa J.M."/>
            <person name="Sanchez-Garcia M."/>
            <person name="Camarero S."/>
            <person name="Miyauchi S."/>
            <person name="Serrano A."/>
            <person name="Linde D."/>
            <person name="Babiker R."/>
            <person name="Drula E."/>
            <person name="Ayuso-Fernandez I."/>
            <person name="Pacheco R."/>
            <person name="Padilla G."/>
            <person name="Ferreira P."/>
            <person name="Barriuso J."/>
            <person name="Kellner H."/>
            <person name="Castanera R."/>
            <person name="Alfaro M."/>
            <person name="Ramirez L."/>
            <person name="Pisabarro A.G."/>
            <person name="Kuo A."/>
            <person name="Tritt A."/>
            <person name="Lipzen A."/>
            <person name="He G."/>
            <person name="Yan M."/>
            <person name="Ng V."/>
            <person name="Cullen D."/>
            <person name="Martin F."/>
            <person name="Rosso M.-N."/>
            <person name="Henrissat B."/>
            <person name="Hibbett D."/>
            <person name="Martinez A.T."/>
            <person name="Grigoriev I.V."/>
        </authorList>
    </citation>
    <scope>NUCLEOTIDE SEQUENCE</scope>
    <source>
        <strain evidence="3">AH 40177</strain>
    </source>
</reference>
<dbReference type="GO" id="GO:0008154">
    <property type="term" value="P:actin polymerization or depolymerization"/>
    <property type="evidence" value="ECO:0007669"/>
    <property type="project" value="TreeGrafter"/>
</dbReference>
<dbReference type="PRINTS" id="PR00597">
    <property type="entry name" value="GELSOLIN"/>
</dbReference>
<protein>
    <submittedName>
        <fullName evidence="3">Actin regulatory protein</fullName>
    </submittedName>
</protein>
<keyword evidence="4" id="KW-1185">Reference proteome</keyword>
<evidence type="ECO:0000259" key="2">
    <source>
        <dbReference type="Pfam" id="PF00626"/>
    </source>
</evidence>
<dbReference type="AlphaFoldDB" id="A0A9P5PG30"/>
<dbReference type="EMBL" id="JADNRY010000202">
    <property type="protein sequence ID" value="KAF9061435.1"/>
    <property type="molecule type" value="Genomic_DNA"/>
</dbReference>
<feature type="domain" description="Gelsolin-like" evidence="2">
    <location>
        <begin position="330"/>
        <end position="419"/>
    </location>
</feature>
<evidence type="ECO:0000313" key="3">
    <source>
        <dbReference type="EMBL" id="KAF9061435.1"/>
    </source>
</evidence>
<dbReference type="PANTHER" id="PTHR11977">
    <property type="entry name" value="VILLIN"/>
    <property type="match status" value="1"/>
</dbReference>
<accession>A0A9P5PG30</accession>
<gene>
    <name evidence="3" type="ORF">BDP27DRAFT_1301104</name>
</gene>
<dbReference type="SUPFAM" id="SSF55753">
    <property type="entry name" value="Actin depolymerizing proteins"/>
    <property type="match status" value="3"/>
</dbReference>